<dbReference type="EMBL" id="JH993122">
    <property type="protein sequence ID" value="EKX33994.1"/>
    <property type="molecule type" value="Genomic_DNA"/>
</dbReference>
<reference evidence="2" key="3">
    <citation type="submission" date="2016-03" db="UniProtKB">
        <authorList>
            <consortium name="EnsemblProtists"/>
        </authorList>
    </citation>
    <scope>IDENTIFICATION</scope>
</reference>
<evidence type="ECO:0000313" key="3">
    <source>
        <dbReference type="Proteomes" id="UP000011087"/>
    </source>
</evidence>
<reference evidence="3" key="2">
    <citation type="submission" date="2012-11" db="EMBL/GenBank/DDBJ databases">
        <authorList>
            <person name="Kuo A."/>
            <person name="Curtis B.A."/>
            <person name="Tanifuji G."/>
            <person name="Burki F."/>
            <person name="Gruber A."/>
            <person name="Irimia M."/>
            <person name="Maruyama S."/>
            <person name="Arias M.C."/>
            <person name="Ball S.G."/>
            <person name="Gile G.H."/>
            <person name="Hirakawa Y."/>
            <person name="Hopkins J.F."/>
            <person name="Rensing S.A."/>
            <person name="Schmutz J."/>
            <person name="Symeonidi A."/>
            <person name="Elias M."/>
            <person name="Eveleigh R.J."/>
            <person name="Herman E.K."/>
            <person name="Klute M.J."/>
            <person name="Nakayama T."/>
            <person name="Obornik M."/>
            <person name="Reyes-Prieto A."/>
            <person name="Armbrust E.V."/>
            <person name="Aves S.J."/>
            <person name="Beiko R.G."/>
            <person name="Coutinho P."/>
            <person name="Dacks J.B."/>
            <person name="Durnford D.G."/>
            <person name="Fast N.M."/>
            <person name="Green B.R."/>
            <person name="Grisdale C."/>
            <person name="Hempe F."/>
            <person name="Henrissat B."/>
            <person name="Hoppner M.P."/>
            <person name="Ishida K.-I."/>
            <person name="Kim E."/>
            <person name="Koreny L."/>
            <person name="Kroth P.G."/>
            <person name="Liu Y."/>
            <person name="Malik S.-B."/>
            <person name="Maier U.G."/>
            <person name="McRose D."/>
            <person name="Mock T."/>
            <person name="Neilson J.A."/>
            <person name="Onodera N.T."/>
            <person name="Poole A.M."/>
            <person name="Pritham E.J."/>
            <person name="Richards T.A."/>
            <person name="Rocap G."/>
            <person name="Roy S.W."/>
            <person name="Sarai C."/>
            <person name="Schaack S."/>
            <person name="Shirato S."/>
            <person name="Slamovits C.H."/>
            <person name="Spencer D.F."/>
            <person name="Suzuki S."/>
            <person name="Worden A.Z."/>
            <person name="Zauner S."/>
            <person name="Barry K."/>
            <person name="Bell C."/>
            <person name="Bharti A.K."/>
            <person name="Crow J.A."/>
            <person name="Grimwood J."/>
            <person name="Kramer R."/>
            <person name="Lindquist E."/>
            <person name="Lucas S."/>
            <person name="Salamov A."/>
            <person name="McFadden G.I."/>
            <person name="Lane C.E."/>
            <person name="Keeling P.J."/>
            <person name="Gray M.W."/>
            <person name="Grigoriev I.V."/>
            <person name="Archibald J.M."/>
        </authorList>
    </citation>
    <scope>NUCLEOTIDE SEQUENCE</scope>
    <source>
        <strain evidence="3">CCMP2712</strain>
    </source>
</reference>
<dbReference type="EnsemblProtists" id="EKX33994">
    <property type="protein sequence ID" value="EKX33994"/>
    <property type="gene ID" value="GUITHDRAFT_155865"/>
</dbReference>
<dbReference type="GeneID" id="17290759"/>
<dbReference type="RefSeq" id="XP_005820974.1">
    <property type="nucleotide sequence ID" value="XM_005820917.1"/>
</dbReference>
<dbReference type="KEGG" id="gtt:GUITHDRAFT_155865"/>
<proteinExistence type="predicted"/>
<accession>L1IDK1</accession>
<name>L1IDK1_GUITC</name>
<sequence>MDILSCAKQKYVSLELSVRGTCRSWSVMAFNVAVGEHINDAYYNRNRSTNVSTASSFPRMISV</sequence>
<dbReference type="PaxDb" id="55529-EKX33994"/>
<dbReference type="AlphaFoldDB" id="L1IDK1"/>
<evidence type="ECO:0000313" key="2">
    <source>
        <dbReference type="EnsemblProtists" id="EKX33994"/>
    </source>
</evidence>
<organism evidence="1">
    <name type="scientific">Guillardia theta (strain CCMP2712)</name>
    <name type="common">Cryptophyte</name>
    <dbReference type="NCBI Taxonomy" id="905079"/>
    <lineage>
        <taxon>Eukaryota</taxon>
        <taxon>Cryptophyceae</taxon>
        <taxon>Pyrenomonadales</taxon>
        <taxon>Geminigeraceae</taxon>
        <taxon>Guillardia</taxon>
    </lineage>
</organism>
<evidence type="ECO:0000313" key="1">
    <source>
        <dbReference type="EMBL" id="EKX33994.1"/>
    </source>
</evidence>
<dbReference type="HOGENOM" id="CLU_2890525_0_0_1"/>
<reference evidence="1 3" key="1">
    <citation type="journal article" date="2012" name="Nature">
        <title>Algal genomes reveal evolutionary mosaicism and the fate of nucleomorphs.</title>
        <authorList>
            <consortium name="DOE Joint Genome Institute"/>
            <person name="Curtis B.A."/>
            <person name="Tanifuji G."/>
            <person name="Burki F."/>
            <person name="Gruber A."/>
            <person name="Irimia M."/>
            <person name="Maruyama S."/>
            <person name="Arias M.C."/>
            <person name="Ball S.G."/>
            <person name="Gile G.H."/>
            <person name="Hirakawa Y."/>
            <person name="Hopkins J.F."/>
            <person name="Kuo A."/>
            <person name="Rensing S.A."/>
            <person name="Schmutz J."/>
            <person name="Symeonidi A."/>
            <person name="Elias M."/>
            <person name="Eveleigh R.J."/>
            <person name="Herman E.K."/>
            <person name="Klute M.J."/>
            <person name="Nakayama T."/>
            <person name="Obornik M."/>
            <person name="Reyes-Prieto A."/>
            <person name="Armbrust E.V."/>
            <person name="Aves S.J."/>
            <person name="Beiko R.G."/>
            <person name="Coutinho P."/>
            <person name="Dacks J.B."/>
            <person name="Durnford D.G."/>
            <person name="Fast N.M."/>
            <person name="Green B.R."/>
            <person name="Grisdale C.J."/>
            <person name="Hempel F."/>
            <person name="Henrissat B."/>
            <person name="Hoppner M.P."/>
            <person name="Ishida K."/>
            <person name="Kim E."/>
            <person name="Koreny L."/>
            <person name="Kroth P.G."/>
            <person name="Liu Y."/>
            <person name="Malik S.B."/>
            <person name="Maier U.G."/>
            <person name="McRose D."/>
            <person name="Mock T."/>
            <person name="Neilson J.A."/>
            <person name="Onodera N.T."/>
            <person name="Poole A.M."/>
            <person name="Pritham E.J."/>
            <person name="Richards T.A."/>
            <person name="Rocap G."/>
            <person name="Roy S.W."/>
            <person name="Sarai C."/>
            <person name="Schaack S."/>
            <person name="Shirato S."/>
            <person name="Slamovits C.H."/>
            <person name="Spencer D.F."/>
            <person name="Suzuki S."/>
            <person name="Worden A.Z."/>
            <person name="Zauner S."/>
            <person name="Barry K."/>
            <person name="Bell C."/>
            <person name="Bharti A.K."/>
            <person name="Crow J.A."/>
            <person name="Grimwood J."/>
            <person name="Kramer R."/>
            <person name="Lindquist E."/>
            <person name="Lucas S."/>
            <person name="Salamov A."/>
            <person name="McFadden G.I."/>
            <person name="Lane C.E."/>
            <person name="Keeling P.J."/>
            <person name="Gray M.W."/>
            <person name="Grigoriev I.V."/>
            <person name="Archibald J.M."/>
        </authorList>
    </citation>
    <scope>NUCLEOTIDE SEQUENCE</scope>
    <source>
        <strain evidence="1 3">CCMP2712</strain>
    </source>
</reference>
<keyword evidence="3" id="KW-1185">Reference proteome</keyword>
<dbReference type="Proteomes" id="UP000011087">
    <property type="component" value="Unassembled WGS sequence"/>
</dbReference>
<protein>
    <submittedName>
        <fullName evidence="1 2">Uncharacterized protein</fullName>
    </submittedName>
</protein>
<gene>
    <name evidence="1" type="ORF">GUITHDRAFT_155865</name>
</gene>